<sequence>MGVGSPIHGPSIYLASEGEIMGERRSLVYYNSKKKISTKKTRWIMNEYRLLNPRPPSCPTHLPKDPFWTLCKIGETEEPLVMMIKFFLTSARTHLAPRTSEARLQAYWFITTLDQLDDNGAMMRKLEMIKTRIENLESTRSNFDSWMETIKKRGHDEQQQQVDEEEDEPSLKRAKARVAN</sequence>
<evidence type="ECO:0000313" key="7">
    <source>
        <dbReference type="EMBL" id="KAK9122109.1"/>
    </source>
</evidence>
<proteinExistence type="predicted"/>
<evidence type="ECO:0000313" key="8">
    <source>
        <dbReference type="Proteomes" id="UP001420932"/>
    </source>
</evidence>
<protein>
    <recommendedName>
        <fullName evidence="6">NAC domain-containing protein</fullName>
    </recommendedName>
</protein>
<dbReference type="Proteomes" id="UP001420932">
    <property type="component" value="Unassembled WGS sequence"/>
</dbReference>
<feature type="domain" description="NAC" evidence="6">
    <location>
        <begin position="1"/>
        <end position="76"/>
    </location>
</feature>
<dbReference type="InterPro" id="IPR036093">
    <property type="entry name" value="NAC_dom_sf"/>
</dbReference>
<name>A0AAP0NXP0_9MAGN</name>
<dbReference type="AlphaFoldDB" id="A0AAP0NXP0"/>
<keyword evidence="2" id="KW-0238">DNA-binding</keyword>
<comment type="caution">
    <text evidence="7">The sequence shown here is derived from an EMBL/GenBank/DDBJ whole genome shotgun (WGS) entry which is preliminary data.</text>
</comment>
<evidence type="ECO:0000256" key="4">
    <source>
        <dbReference type="ARBA" id="ARBA00023242"/>
    </source>
</evidence>
<dbReference type="GO" id="GO:0006355">
    <property type="term" value="P:regulation of DNA-templated transcription"/>
    <property type="evidence" value="ECO:0007669"/>
    <property type="project" value="InterPro"/>
</dbReference>
<evidence type="ECO:0000256" key="3">
    <source>
        <dbReference type="ARBA" id="ARBA00023163"/>
    </source>
</evidence>
<dbReference type="InterPro" id="IPR003441">
    <property type="entry name" value="NAC-dom"/>
</dbReference>
<gene>
    <name evidence="7" type="ORF">Syun_019726</name>
</gene>
<dbReference type="PROSITE" id="PS51005">
    <property type="entry name" value="NAC"/>
    <property type="match status" value="1"/>
</dbReference>
<dbReference type="EMBL" id="JBBNAF010000008">
    <property type="protein sequence ID" value="KAK9122109.1"/>
    <property type="molecule type" value="Genomic_DNA"/>
</dbReference>
<accession>A0AAP0NXP0</accession>
<reference evidence="7 8" key="1">
    <citation type="submission" date="2024-01" db="EMBL/GenBank/DDBJ databases">
        <title>Genome assemblies of Stephania.</title>
        <authorList>
            <person name="Yang L."/>
        </authorList>
    </citation>
    <scope>NUCLEOTIDE SEQUENCE [LARGE SCALE GENOMIC DNA]</scope>
    <source>
        <strain evidence="7">YNDBR</strain>
        <tissue evidence="7">Leaf</tissue>
    </source>
</reference>
<keyword evidence="4" id="KW-0539">Nucleus</keyword>
<organism evidence="7 8">
    <name type="scientific">Stephania yunnanensis</name>
    <dbReference type="NCBI Taxonomy" id="152371"/>
    <lineage>
        <taxon>Eukaryota</taxon>
        <taxon>Viridiplantae</taxon>
        <taxon>Streptophyta</taxon>
        <taxon>Embryophyta</taxon>
        <taxon>Tracheophyta</taxon>
        <taxon>Spermatophyta</taxon>
        <taxon>Magnoliopsida</taxon>
        <taxon>Ranunculales</taxon>
        <taxon>Menispermaceae</taxon>
        <taxon>Menispermoideae</taxon>
        <taxon>Cissampelideae</taxon>
        <taxon>Stephania</taxon>
    </lineage>
</organism>
<dbReference type="SUPFAM" id="SSF101941">
    <property type="entry name" value="NAC domain"/>
    <property type="match status" value="1"/>
</dbReference>
<keyword evidence="3" id="KW-0804">Transcription</keyword>
<feature type="region of interest" description="Disordered" evidence="5">
    <location>
        <begin position="152"/>
        <end position="180"/>
    </location>
</feature>
<evidence type="ECO:0000259" key="6">
    <source>
        <dbReference type="PROSITE" id="PS51005"/>
    </source>
</evidence>
<keyword evidence="1" id="KW-0805">Transcription regulation</keyword>
<dbReference type="GO" id="GO:0003677">
    <property type="term" value="F:DNA binding"/>
    <property type="evidence" value="ECO:0007669"/>
    <property type="project" value="UniProtKB-KW"/>
</dbReference>
<evidence type="ECO:0000256" key="1">
    <source>
        <dbReference type="ARBA" id="ARBA00023015"/>
    </source>
</evidence>
<dbReference type="Gene3D" id="2.170.150.80">
    <property type="entry name" value="NAC domain"/>
    <property type="match status" value="1"/>
</dbReference>
<evidence type="ECO:0000256" key="5">
    <source>
        <dbReference type="SAM" id="MobiDB-lite"/>
    </source>
</evidence>
<keyword evidence="8" id="KW-1185">Reference proteome</keyword>
<evidence type="ECO:0000256" key="2">
    <source>
        <dbReference type="ARBA" id="ARBA00023125"/>
    </source>
</evidence>